<proteinExistence type="predicted"/>
<dbReference type="InterPro" id="IPR007791">
    <property type="entry name" value="DjlA_N"/>
</dbReference>
<dbReference type="InterPro" id="IPR029024">
    <property type="entry name" value="TerB-like"/>
</dbReference>
<dbReference type="EMBL" id="JAOWKY010000006">
    <property type="protein sequence ID" value="MCV2870374.1"/>
    <property type="molecule type" value="Genomic_DNA"/>
</dbReference>
<dbReference type="CDD" id="cd07177">
    <property type="entry name" value="terB_like"/>
    <property type="match status" value="1"/>
</dbReference>
<evidence type="ECO:0000313" key="3">
    <source>
        <dbReference type="Proteomes" id="UP001652542"/>
    </source>
</evidence>
<gene>
    <name evidence="2" type="ORF">OEW28_17305</name>
</gene>
<dbReference type="Gene3D" id="1.10.3680.10">
    <property type="entry name" value="TerB-like"/>
    <property type="match status" value="1"/>
</dbReference>
<dbReference type="Proteomes" id="UP001652542">
    <property type="component" value="Unassembled WGS sequence"/>
</dbReference>
<name>A0ABT2ZGV6_9RHOB</name>
<evidence type="ECO:0000313" key="2">
    <source>
        <dbReference type="EMBL" id="MCV2870374.1"/>
    </source>
</evidence>
<keyword evidence="3" id="KW-1185">Reference proteome</keyword>
<comment type="caution">
    <text evidence="2">The sequence shown here is derived from an EMBL/GenBank/DDBJ whole genome shotgun (WGS) entry which is preliminary data.</text>
</comment>
<organism evidence="2 3">
    <name type="scientific">Albidovulum marisflavi</name>
    <dbReference type="NCBI Taxonomy" id="2984159"/>
    <lineage>
        <taxon>Bacteria</taxon>
        <taxon>Pseudomonadati</taxon>
        <taxon>Pseudomonadota</taxon>
        <taxon>Alphaproteobacteria</taxon>
        <taxon>Rhodobacterales</taxon>
        <taxon>Paracoccaceae</taxon>
        <taxon>Albidovulum</taxon>
    </lineage>
</organism>
<sequence length="304" mass="32160">MTTTIAEFEGIEGVVADDLRFRLKLGIGEDAYTSIRYAKRLQQLWDVGGVAAAGAKFASTSTMVASFFGGSGLLASLGLTTAVTPIGWVIAAGVACGGAYYGVMRLAGAYGGARVSKIPEFINTPIDYLGAVLIDMIGTLAIKLATLDGNIHDDERAAILDHFVSEWGFDRNYCDRALSVIIENNASISLKDAAKVLGGFVRDHQDCNADAMRVDLINLLREIVEADGKIDEVEELALEKIEAILHAEMSPSISRSAGKLTGSLLDAARSVGSSISQMADQSAAEIDKVAKSGIGALKNLTRKE</sequence>
<accession>A0ABT2ZGV6</accession>
<dbReference type="RefSeq" id="WP_263736054.1">
    <property type="nucleotide sequence ID" value="NZ_JAOWKY010000006.1"/>
</dbReference>
<reference evidence="2 3" key="1">
    <citation type="submission" date="2022-10" db="EMBL/GenBank/DDBJ databases">
        <title>Defluviimonas sp. nov., isolated from ocean surface water.</title>
        <authorList>
            <person name="He W."/>
            <person name="Wang L."/>
            <person name="Zhang D.-F."/>
        </authorList>
    </citation>
    <scope>NUCLEOTIDE SEQUENCE [LARGE SCALE GENOMIC DNA]</scope>
    <source>
        <strain evidence="2 3">WL0002</strain>
    </source>
</reference>
<protein>
    <submittedName>
        <fullName evidence="2">TerB family tellurite resistance protein</fullName>
    </submittedName>
</protein>
<evidence type="ECO:0000259" key="1">
    <source>
        <dbReference type="Pfam" id="PF05099"/>
    </source>
</evidence>
<feature type="domain" description="Co-chaperone DjlA N-terminal" evidence="1">
    <location>
        <begin position="139"/>
        <end position="247"/>
    </location>
</feature>
<dbReference type="SUPFAM" id="SSF158682">
    <property type="entry name" value="TerB-like"/>
    <property type="match status" value="1"/>
</dbReference>
<dbReference type="Pfam" id="PF05099">
    <property type="entry name" value="TerB"/>
    <property type="match status" value="1"/>
</dbReference>